<reference evidence="3" key="1">
    <citation type="submission" date="2021-07" db="EMBL/GenBank/DDBJ databases">
        <authorList>
            <person name="Durling M."/>
        </authorList>
    </citation>
    <scope>NUCLEOTIDE SEQUENCE</scope>
</reference>
<organism evidence="3 4">
    <name type="scientific">Hymenoscyphus albidus</name>
    <dbReference type="NCBI Taxonomy" id="595503"/>
    <lineage>
        <taxon>Eukaryota</taxon>
        <taxon>Fungi</taxon>
        <taxon>Dikarya</taxon>
        <taxon>Ascomycota</taxon>
        <taxon>Pezizomycotina</taxon>
        <taxon>Leotiomycetes</taxon>
        <taxon>Helotiales</taxon>
        <taxon>Helotiaceae</taxon>
        <taxon>Hymenoscyphus</taxon>
    </lineage>
</organism>
<gene>
    <name evidence="3" type="ORF">HYALB_00000119</name>
</gene>
<feature type="region of interest" description="Disordered" evidence="1">
    <location>
        <begin position="222"/>
        <end position="262"/>
    </location>
</feature>
<dbReference type="AlphaFoldDB" id="A0A9N9LKW0"/>
<evidence type="ECO:0000313" key="4">
    <source>
        <dbReference type="Proteomes" id="UP000701801"/>
    </source>
</evidence>
<feature type="region of interest" description="Disordered" evidence="1">
    <location>
        <begin position="1"/>
        <end position="29"/>
    </location>
</feature>
<keyword evidence="4" id="KW-1185">Reference proteome</keyword>
<feature type="compositionally biased region" description="Polar residues" evidence="1">
    <location>
        <begin position="1"/>
        <end position="13"/>
    </location>
</feature>
<feature type="compositionally biased region" description="Polar residues" evidence="1">
    <location>
        <begin position="85"/>
        <end position="100"/>
    </location>
</feature>
<name>A0A9N9LKW0_9HELO</name>
<accession>A0A9N9LKW0</accession>
<keyword evidence="2" id="KW-0812">Transmembrane</keyword>
<feature type="compositionally biased region" description="Low complexity" evidence="1">
    <location>
        <begin position="181"/>
        <end position="197"/>
    </location>
</feature>
<dbReference type="Proteomes" id="UP000701801">
    <property type="component" value="Unassembled WGS sequence"/>
</dbReference>
<keyword evidence="2" id="KW-0472">Membrane</keyword>
<keyword evidence="2" id="KW-1133">Transmembrane helix</keyword>
<proteinExistence type="predicted"/>
<evidence type="ECO:0000256" key="2">
    <source>
        <dbReference type="SAM" id="Phobius"/>
    </source>
</evidence>
<feature type="region of interest" description="Disordered" evidence="1">
    <location>
        <begin position="178"/>
        <end position="197"/>
    </location>
</feature>
<comment type="caution">
    <text evidence="3">The sequence shown here is derived from an EMBL/GenBank/DDBJ whole genome shotgun (WGS) entry which is preliminary data.</text>
</comment>
<protein>
    <submittedName>
        <fullName evidence="3">Uncharacterized protein</fullName>
    </submittedName>
</protein>
<dbReference type="EMBL" id="CAJVRM010000068">
    <property type="protein sequence ID" value="CAG8973356.1"/>
    <property type="molecule type" value="Genomic_DNA"/>
</dbReference>
<sequence length="423" mass="46421">MASFNHHQSSSSWAIGPNGFQKYQQTPEQRAIFTQGQSIPLFYQPDGSIAPTMPTFGFSQPPPPQPQPQPQPHHYHHQPPPPPSSDFSFETRTPFSTTTPGPEARVKALEAQLEEMCLAKVAAEEAANAATDQRAELWERMKKVEADAERLVAGGTLTEGVRKEIFARMRVQGKKRLKKLGPGSTNSPSTTTTAEISEGTTRETFIYGYIASDDVVSYTNASTSTSDDSRYVDAGSDPVVSYTDTSTSTTDDHPYTDTGSDPVVSYTDAATSTADSQTFTSVGTMTEPALSRVQVIGGMISSKWQAAKKKRTFFTRFVVLCLVLAALGCIINQIVKSCRHTPEVLVEDPEPETVPACDEVIRQIERVLFPVCKEDVSVLPDLRFCGDRGPLCWLKCLRVLPGRSGGFRYARRLGFSCQYLKDA</sequence>
<feature type="region of interest" description="Disordered" evidence="1">
    <location>
        <begin position="42"/>
        <end position="102"/>
    </location>
</feature>
<evidence type="ECO:0000313" key="3">
    <source>
        <dbReference type="EMBL" id="CAG8973356.1"/>
    </source>
</evidence>
<feature type="transmembrane region" description="Helical" evidence="2">
    <location>
        <begin position="313"/>
        <end position="335"/>
    </location>
</feature>
<evidence type="ECO:0000256" key="1">
    <source>
        <dbReference type="SAM" id="MobiDB-lite"/>
    </source>
</evidence>
<dbReference type="OrthoDB" id="10377620at2759"/>
<feature type="compositionally biased region" description="Pro residues" evidence="1">
    <location>
        <begin position="60"/>
        <end position="71"/>
    </location>
</feature>
<feature type="compositionally biased region" description="Low complexity" evidence="1">
    <location>
        <begin position="236"/>
        <end position="249"/>
    </location>
</feature>